<evidence type="ECO:0000313" key="10">
    <source>
        <dbReference type="EMBL" id="MEK8132649.1"/>
    </source>
</evidence>
<dbReference type="SUPFAM" id="SSF90123">
    <property type="entry name" value="ABC transporter transmembrane region"/>
    <property type="match status" value="1"/>
</dbReference>
<dbReference type="SUPFAM" id="SSF52540">
    <property type="entry name" value="P-loop containing nucleoside triphosphate hydrolases"/>
    <property type="match status" value="1"/>
</dbReference>
<evidence type="ECO:0000256" key="6">
    <source>
        <dbReference type="ARBA" id="ARBA00023136"/>
    </source>
</evidence>
<keyword evidence="11" id="KW-1185">Reference proteome</keyword>
<dbReference type="InterPro" id="IPR027417">
    <property type="entry name" value="P-loop_NTPase"/>
</dbReference>
<gene>
    <name evidence="10" type="primary">cydC</name>
    <name evidence="10" type="ORF">WMW72_32685</name>
</gene>
<proteinExistence type="predicted"/>
<evidence type="ECO:0000256" key="4">
    <source>
        <dbReference type="ARBA" id="ARBA00022840"/>
    </source>
</evidence>
<accession>A0ABU9DUW6</accession>
<feature type="transmembrane region" description="Helical" evidence="7">
    <location>
        <begin position="151"/>
        <end position="174"/>
    </location>
</feature>
<feature type="transmembrane region" description="Helical" evidence="7">
    <location>
        <begin position="47"/>
        <end position="66"/>
    </location>
</feature>
<dbReference type="PROSITE" id="PS50929">
    <property type="entry name" value="ABC_TM1F"/>
    <property type="match status" value="1"/>
</dbReference>
<comment type="subcellular location">
    <subcellularLocation>
        <location evidence="1">Cell membrane</location>
        <topology evidence="1">Multi-pass membrane protein</topology>
    </subcellularLocation>
</comment>
<keyword evidence="2 7" id="KW-0812">Transmembrane</keyword>
<dbReference type="PROSITE" id="PS00211">
    <property type="entry name" value="ABC_TRANSPORTER_1"/>
    <property type="match status" value="1"/>
</dbReference>
<reference evidence="10 11" key="1">
    <citation type="submission" date="2024-04" db="EMBL/GenBank/DDBJ databases">
        <title>draft genome sequnece of Paenibacillus filicis.</title>
        <authorList>
            <person name="Kim D.-U."/>
        </authorList>
    </citation>
    <scope>NUCLEOTIDE SEQUENCE [LARGE SCALE GENOMIC DNA]</scope>
    <source>
        <strain evidence="10 11">KACC14197</strain>
    </source>
</reference>
<dbReference type="Gene3D" id="3.40.50.300">
    <property type="entry name" value="P-loop containing nucleotide triphosphate hydrolases"/>
    <property type="match status" value="1"/>
</dbReference>
<dbReference type="NCBIfam" id="TIGR02868">
    <property type="entry name" value="CydC"/>
    <property type="match status" value="1"/>
</dbReference>
<name>A0ABU9DUW6_9BACL</name>
<dbReference type="SMART" id="SM00382">
    <property type="entry name" value="AAA"/>
    <property type="match status" value="1"/>
</dbReference>
<dbReference type="InterPro" id="IPR003593">
    <property type="entry name" value="AAA+_ATPase"/>
</dbReference>
<evidence type="ECO:0000256" key="3">
    <source>
        <dbReference type="ARBA" id="ARBA00022741"/>
    </source>
</evidence>
<feature type="transmembrane region" description="Helical" evidence="7">
    <location>
        <begin position="12"/>
        <end position="35"/>
    </location>
</feature>
<dbReference type="PROSITE" id="PS51257">
    <property type="entry name" value="PROKAR_LIPOPROTEIN"/>
    <property type="match status" value="1"/>
</dbReference>
<feature type="transmembrane region" description="Helical" evidence="7">
    <location>
        <begin position="123"/>
        <end position="145"/>
    </location>
</feature>
<dbReference type="InterPro" id="IPR003439">
    <property type="entry name" value="ABC_transporter-like_ATP-bd"/>
</dbReference>
<evidence type="ECO:0000313" key="11">
    <source>
        <dbReference type="Proteomes" id="UP001469365"/>
    </source>
</evidence>
<feature type="domain" description="ABC transmembrane type-1" evidence="9">
    <location>
        <begin position="12"/>
        <end position="296"/>
    </location>
</feature>
<keyword evidence="3" id="KW-0547">Nucleotide-binding</keyword>
<evidence type="ECO:0000256" key="7">
    <source>
        <dbReference type="SAM" id="Phobius"/>
    </source>
</evidence>
<evidence type="ECO:0000256" key="1">
    <source>
        <dbReference type="ARBA" id="ARBA00004651"/>
    </source>
</evidence>
<evidence type="ECO:0000256" key="5">
    <source>
        <dbReference type="ARBA" id="ARBA00022989"/>
    </source>
</evidence>
<dbReference type="PANTHER" id="PTHR24221:SF653">
    <property type="entry name" value="TRANSPORT ATP-BINDING PROTEIN CYDC"/>
    <property type="match status" value="1"/>
</dbReference>
<dbReference type="PANTHER" id="PTHR24221">
    <property type="entry name" value="ATP-BINDING CASSETTE SUB-FAMILY B"/>
    <property type="match status" value="1"/>
</dbReference>
<keyword evidence="6 7" id="KW-0472">Membrane</keyword>
<evidence type="ECO:0000259" key="9">
    <source>
        <dbReference type="PROSITE" id="PS50929"/>
    </source>
</evidence>
<keyword evidence="5 7" id="KW-1133">Transmembrane helix</keyword>
<feature type="transmembrane region" description="Helical" evidence="7">
    <location>
        <begin position="237"/>
        <end position="255"/>
    </location>
</feature>
<evidence type="ECO:0000256" key="2">
    <source>
        <dbReference type="ARBA" id="ARBA00022692"/>
    </source>
</evidence>
<dbReference type="PROSITE" id="PS50893">
    <property type="entry name" value="ABC_TRANSPORTER_2"/>
    <property type="match status" value="1"/>
</dbReference>
<keyword evidence="4" id="KW-0067">ATP-binding</keyword>
<dbReference type="InterPro" id="IPR011527">
    <property type="entry name" value="ABC1_TM_dom"/>
</dbReference>
<feature type="domain" description="ABC transporter" evidence="8">
    <location>
        <begin position="362"/>
        <end position="596"/>
    </location>
</feature>
<evidence type="ECO:0000259" key="8">
    <source>
        <dbReference type="PROSITE" id="PS50893"/>
    </source>
</evidence>
<protein>
    <submittedName>
        <fullName evidence="10">Thiol reductant ABC exporter subunit CydC</fullName>
    </submittedName>
</protein>
<dbReference type="Proteomes" id="UP001469365">
    <property type="component" value="Unassembled WGS sequence"/>
</dbReference>
<comment type="caution">
    <text evidence="10">The sequence shown here is derived from an EMBL/GenBank/DDBJ whole genome shotgun (WGS) entry which is preliminary data.</text>
</comment>
<dbReference type="InterPro" id="IPR039421">
    <property type="entry name" value="Type_1_exporter"/>
</dbReference>
<dbReference type="Pfam" id="PF00005">
    <property type="entry name" value="ABC_tran"/>
    <property type="match status" value="1"/>
</dbReference>
<dbReference type="InterPro" id="IPR036640">
    <property type="entry name" value="ABC1_TM_sf"/>
</dbReference>
<dbReference type="InterPro" id="IPR017871">
    <property type="entry name" value="ABC_transporter-like_CS"/>
</dbReference>
<organism evidence="10 11">
    <name type="scientific">Paenibacillus filicis</name>
    <dbReference type="NCBI Taxonomy" id="669464"/>
    <lineage>
        <taxon>Bacteria</taxon>
        <taxon>Bacillati</taxon>
        <taxon>Bacillota</taxon>
        <taxon>Bacilli</taxon>
        <taxon>Bacillales</taxon>
        <taxon>Paenibacillaceae</taxon>
        <taxon>Paenibacillus</taxon>
    </lineage>
</organism>
<sequence>MSKRGKFKGWFAFAAVMGTLAIGCAAALLFTSGYLISRSALRPENVLMVYVPIVLVRTFGFSKAVLQYGERLAGHHAALGILSALRVRLYRALEPQALQLRSRFQTGDLLGLLAQDIEQLQQVYLRVVLPSVSAILLYALAITALGRMDPAFAWMMGLYAGFLLFAAPAAAWWLSSRVRMRFKQVRSEAYRELTDAVFGMSDWLLSGRTGSFLTGFMARQMSASRVEGSIRRSEWRIHWISQCLGGGLIVLMAVWAGEMAAQQRIEATWIAAMALIAFPLVDSFVRITDSFARMPEYTDSLRRLSGIGGEAAWSQPDNWTRLERNGELAPPSGPVGWEPTRRMTGDASSAITAPISAAATGLRLERVSFRYADTESWSLREVTLHVPPGGNLAILGRSGAGKSTLLKLMQGELQPQEGQITVLPQQVQAGEDESAGLFAVLNQKPYLFDTTVANNIRLGRSEATLEEIRCAAEQAGLARLIESLPAGYDTRMTEAGLRFSGGERQRIALARVLLQNKPIVLLDEPTVGLDAQTERDLMETVFRTLEGKTWIWVTHHLLGMERMDQILFMEQGGVAMQGTHEQLLRENARYHRLYKLDHPFG</sequence>
<dbReference type="InterPro" id="IPR014223">
    <property type="entry name" value="ABC_CydC/D"/>
</dbReference>
<dbReference type="EMBL" id="JBBPCC010000033">
    <property type="protein sequence ID" value="MEK8132649.1"/>
    <property type="molecule type" value="Genomic_DNA"/>
</dbReference>
<dbReference type="Gene3D" id="1.20.1560.10">
    <property type="entry name" value="ABC transporter type 1, transmembrane domain"/>
    <property type="match status" value="1"/>
</dbReference>